<evidence type="ECO:0000256" key="15">
    <source>
        <dbReference type="ARBA" id="ARBA00058992"/>
    </source>
</evidence>
<evidence type="ECO:0000256" key="17">
    <source>
        <dbReference type="ARBA" id="ARBA00071489"/>
    </source>
</evidence>
<evidence type="ECO:0000256" key="12">
    <source>
        <dbReference type="ARBA" id="ARBA00023128"/>
    </source>
</evidence>
<keyword evidence="6" id="KW-0813">Transport</keyword>
<dbReference type="CTD" id="26056"/>
<dbReference type="RefSeq" id="XP_023574176.1">
    <property type="nucleotide sequence ID" value="XM_023718408.1"/>
</dbReference>
<keyword evidence="8" id="KW-0597">Phosphoprotein</keyword>
<dbReference type="Pfam" id="PF00168">
    <property type="entry name" value="C2"/>
    <property type="match status" value="1"/>
</dbReference>
<evidence type="ECO:0000256" key="6">
    <source>
        <dbReference type="ARBA" id="ARBA00022448"/>
    </source>
</evidence>
<keyword evidence="7" id="KW-0963">Cytoplasm</keyword>
<feature type="domain" description="C2" evidence="20">
    <location>
        <begin position="5"/>
        <end position="146"/>
    </location>
</feature>
<dbReference type="GO" id="GO:0000139">
    <property type="term" value="C:Golgi membrane"/>
    <property type="evidence" value="ECO:0007669"/>
    <property type="project" value="UniProtKB-SubCell"/>
</dbReference>
<feature type="region of interest" description="Disordered" evidence="19">
    <location>
        <begin position="734"/>
        <end position="866"/>
    </location>
</feature>
<dbReference type="GO" id="GO:0045335">
    <property type="term" value="C:phagocytic vesicle"/>
    <property type="evidence" value="ECO:0007669"/>
    <property type="project" value="TreeGrafter"/>
</dbReference>
<dbReference type="GO" id="GO:0010817">
    <property type="term" value="P:regulation of hormone levels"/>
    <property type="evidence" value="ECO:0007669"/>
    <property type="project" value="UniProtKB-ARBA"/>
</dbReference>
<evidence type="ECO:0000256" key="1">
    <source>
        <dbReference type="ARBA" id="ARBA00004220"/>
    </source>
</evidence>
<dbReference type="GO" id="GO:0015031">
    <property type="term" value="P:protein transport"/>
    <property type="evidence" value="ECO:0007669"/>
    <property type="project" value="UniProtKB-KW"/>
</dbReference>
<evidence type="ECO:0000256" key="13">
    <source>
        <dbReference type="ARBA" id="ARBA00023136"/>
    </source>
</evidence>
<evidence type="ECO:0000259" key="20">
    <source>
        <dbReference type="PROSITE" id="PS50004"/>
    </source>
</evidence>
<feature type="region of interest" description="Disordered" evidence="19">
    <location>
        <begin position="347"/>
        <end position="532"/>
    </location>
</feature>
<dbReference type="FunFam" id="1.20.5.2440:FF:000004">
    <property type="entry name" value="rab11 family-interacting protein 5 isoform X2"/>
    <property type="match status" value="1"/>
</dbReference>
<keyword evidence="9" id="KW-0967">Endosome</keyword>
<comment type="subunit">
    <text evidence="16">Interacts with RAB11FIP4. Interacts with NAPG. Interacts with RO60. Interacts with RAB11A that has been activated by GTP binding.</text>
</comment>
<feature type="domain" description="FIP-RBD" evidence="21">
    <location>
        <begin position="1130"/>
        <end position="1192"/>
    </location>
</feature>
<feature type="region of interest" description="Disordered" evidence="19">
    <location>
        <begin position="897"/>
        <end position="1097"/>
    </location>
</feature>
<dbReference type="GO" id="GO:0055038">
    <property type="term" value="C:recycling endosome membrane"/>
    <property type="evidence" value="ECO:0007669"/>
    <property type="project" value="UniProtKB-SubCell"/>
</dbReference>
<feature type="region of interest" description="Disordered" evidence="19">
    <location>
        <begin position="269"/>
        <end position="312"/>
    </location>
</feature>
<evidence type="ECO:0000256" key="9">
    <source>
        <dbReference type="ARBA" id="ARBA00022753"/>
    </source>
</evidence>
<proteinExistence type="predicted"/>
<keyword evidence="11" id="KW-0333">Golgi apparatus</keyword>
<evidence type="ECO:0000256" key="4">
    <source>
        <dbReference type="ARBA" id="ARBA00004395"/>
    </source>
</evidence>
<feature type="compositionally biased region" description="Low complexity" evidence="19">
    <location>
        <begin position="274"/>
        <end position="287"/>
    </location>
</feature>
<dbReference type="SMART" id="SM00239">
    <property type="entry name" value="C2"/>
    <property type="match status" value="1"/>
</dbReference>
<dbReference type="FunFam" id="2.60.40.150:FF:000077">
    <property type="entry name" value="rab11 family-interacting protein 1 isoform X1"/>
    <property type="match status" value="1"/>
</dbReference>
<dbReference type="InterPro" id="IPR000008">
    <property type="entry name" value="C2_dom"/>
</dbReference>
<evidence type="ECO:0000256" key="14">
    <source>
        <dbReference type="ARBA" id="ARBA00023329"/>
    </source>
</evidence>
<dbReference type="PANTHER" id="PTHR15746:SF14">
    <property type="entry name" value="RAB11 FAMILY-INTERACTING PROTEIN 5"/>
    <property type="match status" value="1"/>
</dbReference>
<name>A0A6P6EPJ0_OCTDE</name>
<dbReference type="InterPro" id="IPR035892">
    <property type="entry name" value="C2_domain_sf"/>
</dbReference>
<dbReference type="GO" id="GO:0031901">
    <property type="term" value="C:early endosome membrane"/>
    <property type="evidence" value="ECO:0007669"/>
    <property type="project" value="UniProtKB-SubCell"/>
</dbReference>
<dbReference type="InterPro" id="IPR019018">
    <property type="entry name" value="Rab-bd_FIP-RBD"/>
</dbReference>
<evidence type="ECO:0000256" key="5">
    <source>
        <dbReference type="ARBA" id="ARBA00004654"/>
    </source>
</evidence>
<evidence type="ECO:0000256" key="18">
    <source>
        <dbReference type="ARBA" id="ARBA00076161"/>
    </source>
</evidence>
<keyword evidence="10" id="KW-0653">Protein transport</keyword>
<evidence type="ECO:0000256" key="7">
    <source>
        <dbReference type="ARBA" id="ARBA00022490"/>
    </source>
</evidence>
<dbReference type="InterPro" id="IPR037789">
    <property type="entry name" value="FIP_classI"/>
</dbReference>
<accession>A0A6P6EPJ0</accession>
<dbReference type="PROSITE" id="PS51511">
    <property type="entry name" value="FIP_RBD"/>
    <property type="match status" value="1"/>
</dbReference>
<evidence type="ECO:0000313" key="22">
    <source>
        <dbReference type="Proteomes" id="UP000515203"/>
    </source>
</evidence>
<feature type="region of interest" description="Disordered" evidence="19">
    <location>
        <begin position="565"/>
        <end position="704"/>
    </location>
</feature>
<reference evidence="23" key="1">
    <citation type="submission" date="2025-08" db="UniProtKB">
        <authorList>
            <consortium name="RefSeq"/>
        </authorList>
    </citation>
    <scope>IDENTIFICATION</scope>
</reference>
<keyword evidence="14" id="KW-0968">Cytoplasmic vesicle</keyword>
<evidence type="ECO:0000256" key="10">
    <source>
        <dbReference type="ARBA" id="ARBA00022927"/>
    </source>
</evidence>
<dbReference type="Gene3D" id="1.20.5.2440">
    <property type="match status" value="1"/>
</dbReference>
<feature type="compositionally biased region" description="Basic and acidic residues" evidence="19">
    <location>
        <begin position="441"/>
        <end position="454"/>
    </location>
</feature>
<dbReference type="Gene3D" id="2.60.40.150">
    <property type="entry name" value="C2 domain"/>
    <property type="match status" value="1"/>
</dbReference>
<evidence type="ECO:0000256" key="11">
    <source>
        <dbReference type="ARBA" id="ARBA00023034"/>
    </source>
</evidence>
<dbReference type="Proteomes" id="UP000515203">
    <property type="component" value="Unplaced"/>
</dbReference>
<feature type="compositionally biased region" description="Acidic residues" evidence="19">
    <location>
        <begin position="760"/>
        <end position="770"/>
    </location>
</feature>
<evidence type="ECO:0000256" key="16">
    <source>
        <dbReference type="ARBA" id="ARBA00063191"/>
    </source>
</evidence>
<dbReference type="PROSITE" id="PS50004">
    <property type="entry name" value="C2"/>
    <property type="match status" value="1"/>
</dbReference>
<dbReference type="SUPFAM" id="SSF49562">
    <property type="entry name" value="C2 domain (Calcium/lipid-binding domain, CaLB)"/>
    <property type="match status" value="1"/>
</dbReference>
<keyword evidence="22" id="KW-1185">Reference proteome</keyword>
<evidence type="ECO:0000256" key="3">
    <source>
        <dbReference type="ARBA" id="ARBA00004318"/>
    </source>
</evidence>
<comment type="function">
    <text evidence="15">Rab effector involved in protein trafficking from apical recycling endosomes to the apical plasma membrane. Involved in insulin granule exocytosis. May regulate V-ATPase intracellular transport in response to extracellular acidosis.</text>
</comment>
<dbReference type="GO" id="GO:0030658">
    <property type="term" value="C:transport vesicle membrane"/>
    <property type="evidence" value="ECO:0007669"/>
    <property type="project" value="UniProtKB-SubCell"/>
</dbReference>
<dbReference type="PANTHER" id="PTHR15746">
    <property type="entry name" value="RAB11-RELATED"/>
    <property type="match status" value="1"/>
</dbReference>
<evidence type="ECO:0000256" key="19">
    <source>
        <dbReference type="SAM" id="MobiDB-lite"/>
    </source>
</evidence>
<keyword evidence="13" id="KW-0472">Membrane</keyword>
<feature type="compositionally biased region" description="Pro residues" evidence="19">
    <location>
        <begin position="775"/>
        <end position="784"/>
    </location>
</feature>
<sequence length="1197" mass="126214">MALVRDAEPASGPSRWLPTHVQVTVLRARGLRGKSSGVGSTSDAYTVIQVGREKYSTSVVEKTQGCPEWREECSFELPPGALDGLLRAQEADAGPVPWAAGSAAACQLVLTTMHRSLIGVDKFLGQATVPLDEVFGAGRAQHTQWYKLHSKTGKKEKERGEIQVTIQFTRNNLSASMFDLSIKDKPRSPFSKLKDKMKGKKKFDLESASAILPSSALEDPELGSLGKMGKAKGFFLRNKLRKSSLTQSNTSLGSDSTLSSASGSLAYQGPGAELLTRSPSRSSWLSSEGGRDSTQSPKLLTHKRTYSDEASQLRVAPPRALLDLQGHLDAAPRSSLCVNGSHIYNEEPQPPVRHRSSISGPFPPSSSLHIVSSRPSEEGSRSSDDSWGRGSRGGAASSLEVAPAQEELSAQAKAPSGEERAQPPEGRPVQVATPILASEAVVEKEGARKEERKPRMGLFHHHHQGISRSELGRRGSVGEKGGPTLGASPQHLSSGEEKPKSSWFGLREPKESTQKPSASRVSPVPLASSGRALPEWDDTFNIFAASRLHPEARNKILAPAGVGLETAGLQDSGPGAMAVNAAEPQGDPGGGGGESSVWAEPGAPLDLGLDRQSTSTSDPGPLGSARATLPPELYLRASASAPDREPLAPEGGAGQSPADSGKSLFSSPEVLGAWEQLPGLDDTPEGQDADTPQRESQFFHELSTAEDSWPWDVVTISPAAEMASPVLRGESDELPALQLLPEPPATVTPMLSEGLPLMELDTELPPESDEGLQPSTPPPKPPRLFMPSNSQVEDEEEKAAGGPSNQESGTEEEATPSTLFVGPQEAMEESEKPESGELDSPSSGTLLGEPGLEEIVEDVSAPGPGACLTVPTSCPEGPVPVPVPCYSASSALLSLQTWGAPETEGPEALSQEPAEESLAPLSDTPHEADLGALEEALSPLSQGSRDPPSLPSTSPPVSRESSIHSGPEEPPTPPEPIFPPPPLPPWASHRHGGPGPPCSPLSGAWPLTSSSPPLGEPDSPPGSFEPSPPEGPPVPLGEDHVAATPASPLVLLPLETRPAEEPQPSASPHPVKPLSATPVEGSPDRKQPRSSLSTALSSGLEKLKTVTSGSSQLVAPALQLGHTVDAKKLKDSAAPDQSAKYYHLTHDELIGLLLQRERELSQRDEHVQELESYIDRLLVRIMETSPTLLQIPPGPPK</sequence>
<evidence type="ECO:0000313" key="23">
    <source>
        <dbReference type="RefSeq" id="XP_023574176.1"/>
    </source>
</evidence>
<keyword evidence="12" id="KW-0496">Mitochondrion</keyword>
<organism evidence="22 23">
    <name type="scientific">Octodon degus</name>
    <name type="common">Degu</name>
    <name type="synonym">Sciurus degus</name>
    <dbReference type="NCBI Taxonomy" id="10160"/>
    <lineage>
        <taxon>Eukaryota</taxon>
        <taxon>Metazoa</taxon>
        <taxon>Chordata</taxon>
        <taxon>Craniata</taxon>
        <taxon>Vertebrata</taxon>
        <taxon>Euteleostomi</taxon>
        <taxon>Mammalia</taxon>
        <taxon>Eutheria</taxon>
        <taxon>Euarchontoglires</taxon>
        <taxon>Glires</taxon>
        <taxon>Rodentia</taxon>
        <taxon>Hystricomorpha</taxon>
        <taxon>Octodontidae</taxon>
        <taxon>Octodon</taxon>
    </lineage>
</organism>
<dbReference type="SUPFAM" id="SSF144270">
    <property type="entry name" value="Eferin C-derminal domain-like"/>
    <property type="match status" value="1"/>
</dbReference>
<comment type="subcellular location">
    <subcellularLocation>
        <location evidence="2">Cytoplasmic vesicle</location>
        <location evidence="2">Secretory vesicle membrane</location>
        <topology evidence="2">Peripheral membrane protein</topology>
    </subcellularLocation>
    <subcellularLocation>
        <location evidence="1">Early endosome membrane</location>
        <topology evidence="1">Peripheral membrane protein</topology>
    </subcellularLocation>
    <subcellularLocation>
        <location evidence="4">Golgi apparatus membrane</location>
        <topology evidence="4">Peripheral membrane protein</topology>
    </subcellularLocation>
    <subcellularLocation>
        <location evidence="3">Mitochondrion membrane</location>
        <topology evidence="3">Peripheral membrane protein</topology>
    </subcellularLocation>
    <subcellularLocation>
        <location evidence="5">Recycling endosome membrane</location>
        <topology evidence="5">Peripheral membrane protein</topology>
    </subcellularLocation>
</comment>
<dbReference type="Pfam" id="PF09457">
    <property type="entry name" value="RBD-FIP"/>
    <property type="match status" value="1"/>
</dbReference>
<feature type="compositionally biased region" description="Basic and acidic residues" evidence="19">
    <location>
        <begin position="375"/>
        <end position="387"/>
    </location>
</feature>
<dbReference type="GO" id="GO:0030141">
    <property type="term" value="C:secretory granule"/>
    <property type="evidence" value="ECO:0007669"/>
    <property type="project" value="TreeGrafter"/>
</dbReference>
<dbReference type="GeneID" id="101560342"/>
<feature type="compositionally biased region" description="Pro residues" evidence="19">
    <location>
        <begin position="1026"/>
        <end position="1035"/>
    </location>
</feature>
<dbReference type="InterPro" id="IPR037245">
    <property type="entry name" value="FIP-RBD_C_sf"/>
</dbReference>
<protein>
    <recommendedName>
        <fullName evidence="17">Rab11 family-interacting protein 5</fullName>
    </recommendedName>
    <alternativeName>
        <fullName evidence="18">Rab11-interacting protein Rip11</fullName>
    </alternativeName>
</protein>
<dbReference type="AlphaFoldDB" id="A0A6P6EPJ0"/>
<feature type="compositionally biased region" description="Pro residues" evidence="19">
    <location>
        <begin position="968"/>
        <end position="985"/>
    </location>
</feature>
<evidence type="ECO:0000256" key="8">
    <source>
        <dbReference type="ARBA" id="ARBA00022553"/>
    </source>
</evidence>
<dbReference type="GO" id="GO:0031966">
    <property type="term" value="C:mitochondrial membrane"/>
    <property type="evidence" value="ECO:0007669"/>
    <property type="project" value="UniProtKB-SubCell"/>
</dbReference>
<evidence type="ECO:0000259" key="21">
    <source>
        <dbReference type="PROSITE" id="PS51511"/>
    </source>
</evidence>
<evidence type="ECO:0000256" key="2">
    <source>
        <dbReference type="ARBA" id="ARBA00004268"/>
    </source>
</evidence>
<dbReference type="GO" id="GO:0031267">
    <property type="term" value="F:small GTPase binding"/>
    <property type="evidence" value="ECO:0007669"/>
    <property type="project" value="InterPro"/>
</dbReference>
<gene>
    <name evidence="23" type="primary">Rab11fip5</name>
</gene>
<dbReference type="GO" id="GO:0045055">
    <property type="term" value="P:regulated exocytosis"/>
    <property type="evidence" value="ECO:0007669"/>
    <property type="project" value="TreeGrafter"/>
</dbReference>